<accession>A0A5C1QHH0</accession>
<sequence length="121" mass="13049">MILALCSKGTDLDSELDERFGRCENFLIYDTEEETFLSLKNMAKDEAGGAGLLAVQLIVDQGAGVLIAPEVGPQGMDALIQFGIPVFKQGKSKTANAAIKAWSNHQLPLIEKNKSTGLRRA</sequence>
<dbReference type="KEGG" id="ock:EXM22_00550"/>
<dbReference type="Pfam" id="PF02579">
    <property type="entry name" value="Nitro_FeMo-Co"/>
    <property type="match status" value="1"/>
</dbReference>
<evidence type="ECO:0000313" key="3">
    <source>
        <dbReference type="Proteomes" id="UP000324209"/>
    </source>
</evidence>
<dbReference type="OrthoDB" id="9807451at2"/>
<dbReference type="PANTHER" id="PTHR42983">
    <property type="entry name" value="DINITROGENASE IRON-MOLYBDENUM COFACTOR PROTEIN-RELATED"/>
    <property type="match status" value="1"/>
</dbReference>
<protein>
    <recommendedName>
        <fullName evidence="1">Dinitrogenase iron-molybdenum cofactor biosynthesis domain-containing protein</fullName>
    </recommendedName>
</protein>
<reference evidence="2 3" key="1">
    <citation type="submission" date="2019-02" db="EMBL/GenBank/DDBJ databases">
        <title>Complete Genome Sequence and Methylome Analysis of free living Spirochaetas.</title>
        <authorList>
            <person name="Fomenkov A."/>
            <person name="Dubinina G."/>
            <person name="Leshcheva N."/>
            <person name="Mikheeva N."/>
            <person name="Grabovich M."/>
            <person name="Vincze T."/>
            <person name="Roberts R.J."/>
        </authorList>
    </citation>
    <scope>NUCLEOTIDE SEQUENCE [LARGE SCALE GENOMIC DNA]</scope>
    <source>
        <strain evidence="2 3">K2</strain>
    </source>
</reference>
<dbReference type="SUPFAM" id="SSF53146">
    <property type="entry name" value="Nitrogenase accessory factor-like"/>
    <property type="match status" value="1"/>
</dbReference>
<feature type="domain" description="Dinitrogenase iron-molybdenum cofactor biosynthesis" evidence="1">
    <location>
        <begin position="13"/>
        <end position="103"/>
    </location>
</feature>
<proteinExistence type="predicted"/>
<organism evidence="2 3">
    <name type="scientific">Oceanispirochaeta crateris</name>
    <dbReference type="NCBI Taxonomy" id="2518645"/>
    <lineage>
        <taxon>Bacteria</taxon>
        <taxon>Pseudomonadati</taxon>
        <taxon>Spirochaetota</taxon>
        <taxon>Spirochaetia</taxon>
        <taxon>Spirochaetales</taxon>
        <taxon>Spirochaetaceae</taxon>
        <taxon>Oceanispirochaeta</taxon>
    </lineage>
</organism>
<dbReference type="InterPro" id="IPR003731">
    <property type="entry name" value="Di-Nase_FeMo-co_biosynth"/>
</dbReference>
<dbReference type="RefSeq" id="WP_149484632.1">
    <property type="nucleotide sequence ID" value="NZ_CP036150.1"/>
</dbReference>
<dbReference type="Proteomes" id="UP000324209">
    <property type="component" value="Chromosome"/>
</dbReference>
<evidence type="ECO:0000313" key="2">
    <source>
        <dbReference type="EMBL" id="QEN06549.1"/>
    </source>
</evidence>
<gene>
    <name evidence="2" type="ORF">EXM22_00550</name>
</gene>
<dbReference type="Gene3D" id="3.30.420.130">
    <property type="entry name" value="Dinitrogenase iron-molybdenum cofactor biosynthesis domain"/>
    <property type="match status" value="1"/>
</dbReference>
<dbReference type="InterPro" id="IPR036105">
    <property type="entry name" value="DiNase_FeMo-co_biosyn_sf"/>
</dbReference>
<dbReference type="EMBL" id="CP036150">
    <property type="protein sequence ID" value="QEN06549.1"/>
    <property type="molecule type" value="Genomic_DNA"/>
</dbReference>
<dbReference type="PANTHER" id="PTHR42983:SF1">
    <property type="entry name" value="IRON-MOLYBDENUM PROTEIN"/>
    <property type="match status" value="1"/>
</dbReference>
<evidence type="ECO:0000259" key="1">
    <source>
        <dbReference type="Pfam" id="PF02579"/>
    </source>
</evidence>
<name>A0A5C1QHH0_9SPIO</name>
<dbReference type="AlphaFoldDB" id="A0A5C1QHH0"/>
<keyword evidence="3" id="KW-1185">Reference proteome</keyword>